<dbReference type="EMBL" id="CP006939">
    <property type="protein sequence ID" value="AHC13757.1"/>
    <property type="molecule type" value="Genomic_DNA"/>
</dbReference>
<name>V5WD82_9SPIO</name>
<accession>V5WD82</accession>
<reference evidence="2 3" key="1">
    <citation type="journal article" date="2015" name="Stand. Genomic Sci.">
        <title>Complete genome sequence and description of Salinispira pacifica gen. nov., sp. nov., a novel spirochaete isolated form a hypersaline microbial mat.</title>
        <authorList>
            <person name="Ben Hania W."/>
            <person name="Joseph M."/>
            <person name="Schumann P."/>
            <person name="Bunk B."/>
            <person name="Fiebig A."/>
            <person name="Sproer C."/>
            <person name="Klenk H.P."/>
            <person name="Fardeau M.L."/>
            <person name="Spring S."/>
        </authorList>
    </citation>
    <scope>NUCLEOTIDE SEQUENCE [LARGE SCALE GENOMIC DNA]</scope>
    <source>
        <strain evidence="2 3">L21-RPul-D2</strain>
    </source>
</reference>
<dbReference type="eggNOG" id="ENOG5032X2Y">
    <property type="taxonomic scope" value="Bacteria"/>
</dbReference>
<dbReference type="AlphaFoldDB" id="V5WD82"/>
<organism evidence="2 3">
    <name type="scientific">Salinispira pacifica</name>
    <dbReference type="NCBI Taxonomy" id="1307761"/>
    <lineage>
        <taxon>Bacteria</taxon>
        <taxon>Pseudomonadati</taxon>
        <taxon>Spirochaetota</taxon>
        <taxon>Spirochaetia</taxon>
        <taxon>Spirochaetales</taxon>
        <taxon>Spirochaetaceae</taxon>
        <taxon>Salinispira</taxon>
    </lineage>
</organism>
<dbReference type="STRING" id="1307761.L21SP2_0317"/>
<proteinExistence type="predicted"/>
<gene>
    <name evidence="2" type="ORF">L21SP2_0317</name>
</gene>
<sequence length="547" mass="58663">MFLLPGFALSAQDGGVDEDALFGGGTGESNAASNEGGAGSDSGSESGSGGDVNEDDLFGGSEDDMFGGSESGGGSDSGSGDGMIEEIGEPGEDDGDDSQAYTEFLTSEAVQIGGSLSSSLSNYWSWSEYPGSDDAPDDQEVNDQLGINLRGTVYLNARPSTDLRVYMKVKTSYPFSSGTQVLDSATYIPDIPETPTEDEEGVATTSTTVETPNLDIFEFYSDVNWNQRLFFRFGKQTVNWGVGYFWSPGDFISLVPIDPDDPEAEREGPVAIKASLPFGLNMIDAYLIGDETVREFSELGVAGKASLYLAPVEIELGAGYQKDRPFRVMSTARLPLRDITFFGEGRLSFGRQGSVVSDPGDLDVEPVPELPVFEEDDATYFSGTAGFLYLKSDLFESKTDLNLIAQYFFQGEGYDGSEYVRALAYGLSTGEIQSDQLGNTGRHYTALSLGLNQLFLEDLSLSSFWQANWSDMSGQINSSLTYRFFDGLSLSAGVITAYGESPSEYVSLGSFTLPPEFGGEEVSVPSFKNPFGDLAINVTVNLGGGRF</sequence>
<dbReference type="KEGG" id="slr:L21SP2_0317"/>
<feature type="compositionally biased region" description="Gly residues" evidence="1">
    <location>
        <begin position="36"/>
        <end position="50"/>
    </location>
</feature>
<feature type="region of interest" description="Disordered" evidence="1">
    <location>
        <begin position="1"/>
        <end position="99"/>
    </location>
</feature>
<dbReference type="PATRIC" id="fig|1307761.3.peg.318"/>
<dbReference type="Proteomes" id="UP000018680">
    <property type="component" value="Chromosome"/>
</dbReference>
<feature type="compositionally biased region" description="Gly residues" evidence="1">
    <location>
        <begin position="69"/>
        <end position="81"/>
    </location>
</feature>
<feature type="compositionally biased region" description="Acidic residues" evidence="1">
    <location>
        <begin position="83"/>
        <end position="97"/>
    </location>
</feature>
<evidence type="ECO:0000313" key="3">
    <source>
        <dbReference type="Proteomes" id="UP000018680"/>
    </source>
</evidence>
<protein>
    <submittedName>
        <fullName evidence="2">Uncharacterized protein</fullName>
    </submittedName>
</protein>
<evidence type="ECO:0000313" key="2">
    <source>
        <dbReference type="EMBL" id="AHC13757.1"/>
    </source>
</evidence>
<keyword evidence="3" id="KW-1185">Reference proteome</keyword>
<feature type="compositionally biased region" description="Acidic residues" evidence="1">
    <location>
        <begin position="52"/>
        <end position="65"/>
    </location>
</feature>
<evidence type="ECO:0000256" key="1">
    <source>
        <dbReference type="SAM" id="MobiDB-lite"/>
    </source>
</evidence>
<dbReference type="HOGENOM" id="CLU_036894_0_0_12"/>